<reference evidence="1 2" key="1">
    <citation type="journal article" date="2019" name="Int. J. Syst. Evol. Microbiol.">
        <title>The Global Catalogue of Microorganisms (GCM) 10K type strain sequencing project: providing services to taxonomists for standard genome sequencing and annotation.</title>
        <authorList>
            <consortium name="The Broad Institute Genomics Platform"/>
            <consortium name="The Broad Institute Genome Sequencing Center for Infectious Disease"/>
            <person name="Wu L."/>
            <person name="Ma J."/>
        </authorList>
    </citation>
    <scope>NUCLEOTIDE SEQUENCE [LARGE SCALE GENOMIC DNA]</scope>
    <source>
        <strain evidence="1 2">JCM 13023</strain>
    </source>
</reference>
<dbReference type="RefSeq" id="WP_253865786.1">
    <property type="nucleotide sequence ID" value="NZ_BAAALN010000016.1"/>
</dbReference>
<comment type="caution">
    <text evidence="1">The sequence shown here is derived from an EMBL/GenBank/DDBJ whole genome shotgun (WGS) entry which is preliminary data.</text>
</comment>
<accession>A0ABN1WI56</accession>
<sequence length="115" mass="12824">MADPDGRLGDDPRISAPDVVLSVLGASRIPIESLRTNIKTTNRGSLNEHRDALVTTVWALPAHPDRLASVRSGDRWFDSFEESIRYIVPISMYPREATASDRMHRGDVLRSVVIL</sequence>
<name>A0ABN1WI56_9PSEU</name>
<gene>
    <name evidence="1" type="ORF">GCM10009676_38930</name>
</gene>
<evidence type="ECO:0000313" key="1">
    <source>
        <dbReference type="EMBL" id="GAA1248791.1"/>
    </source>
</evidence>
<protein>
    <submittedName>
        <fullName evidence="1">Uncharacterized protein</fullName>
    </submittedName>
</protein>
<dbReference type="Proteomes" id="UP001500653">
    <property type="component" value="Unassembled WGS sequence"/>
</dbReference>
<keyword evidence="2" id="KW-1185">Reference proteome</keyword>
<organism evidence="1 2">
    <name type="scientific">Prauserella halophila</name>
    <dbReference type="NCBI Taxonomy" id="185641"/>
    <lineage>
        <taxon>Bacteria</taxon>
        <taxon>Bacillati</taxon>
        <taxon>Actinomycetota</taxon>
        <taxon>Actinomycetes</taxon>
        <taxon>Pseudonocardiales</taxon>
        <taxon>Pseudonocardiaceae</taxon>
        <taxon>Prauserella</taxon>
    </lineage>
</organism>
<evidence type="ECO:0000313" key="2">
    <source>
        <dbReference type="Proteomes" id="UP001500653"/>
    </source>
</evidence>
<dbReference type="EMBL" id="BAAALN010000016">
    <property type="protein sequence ID" value="GAA1248791.1"/>
    <property type="molecule type" value="Genomic_DNA"/>
</dbReference>
<proteinExistence type="predicted"/>